<evidence type="ECO:0000256" key="11">
    <source>
        <dbReference type="ARBA" id="ARBA00022838"/>
    </source>
</evidence>
<evidence type="ECO:0000256" key="4">
    <source>
        <dbReference type="ARBA" id="ARBA00005366"/>
    </source>
</evidence>
<evidence type="ECO:0000256" key="2">
    <source>
        <dbReference type="ARBA" id="ARBA00004186"/>
    </source>
</evidence>
<keyword evidence="6" id="KW-0963">Cytoplasm</keyword>
<proteinExistence type="inferred from homology"/>
<protein>
    <recommendedName>
        <fullName evidence="17">DASH complex subunit DUO1</fullName>
    </recommendedName>
    <alternativeName>
        <fullName evidence="18">Outer kinetochore protein DUO1</fullName>
    </alternativeName>
</protein>
<dbReference type="PANTHER" id="PTHR28216:SF1">
    <property type="entry name" value="DASH COMPLEX SUBUNIT DUO1"/>
    <property type="match status" value="1"/>
</dbReference>
<evidence type="ECO:0000256" key="3">
    <source>
        <dbReference type="ARBA" id="ARBA00004629"/>
    </source>
</evidence>
<dbReference type="Pfam" id="PF08651">
    <property type="entry name" value="DASH_Duo1"/>
    <property type="match status" value="1"/>
</dbReference>
<keyword evidence="16" id="KW-0137">Centromere</keyword>
<keyword evidence="11" id="KW-0995">Kinetochore</keyword>
<keyword evidence="15" id="KW-0131">Cell cycle</keyword>
<keyword evidence="10" id="KW-0159">Chromosome partition</keyword>
<dbReference type="GO" id="GO:0072686">
    <property type="term" value="C:mitotic spindle"/>
    <property type="evidence" value="ECO:0007669"/>
    <property type="project" value="InterPro"/>
</dbReference>
<evidence type="ECO:0000256" key="8">
    <source>
        <dbReference type="ARBA" id="ARBA00022701"/>
    </source>
</evidence>
<dbReference type="OrthoDB" id="5599235at2759"/>
<comment type="subcellular location">
    <subcellularLocation>
        <location evidence="3">Chromosome</location>
        <location evidence="3">Centromere</location>
        <location evidence="3">Kinetochore</location>
    </subcellularLocation>
    <subcellularLocation>
        <location evidence="2">Cytoplasm</location>
        <location evidence="2">Cytoskeleton</location>
        <location evidence="2">Spindle</location>
    </subcellularLocation>
    <subcellularLocation>
        <location evidence="1">Nucleus</location>
    </subcellularLocation>
</comment>
<keyword evidence="21" id="KW-1185">Reference proteome</keyword>
<dbReference type="AlphaFoldDB" id="A0A2C5YX83"/>
<reference evidence="20 21" key="1">
    <citation type="submission" date="2017-06" db="EMBL/GenBank/DDBJ databases">
        <title>Ant-infecting Ophiocordyceps genomes reveal a high diversity of potential behavioral manipulation genes and a possible major role for enterotoxins.</title>
        <authorList>
            <person name="De Bekker C."/>
            <person name="Evans H.C."/>
            <person name="Brachmann A."/>
            <person name="Hughes D.P."/>
        </authorList>
    </citation>
    <scope>NUCLEOTIDE SEQUENCE [LARGE SCALE GENOMIC DNA]</scope>
    <source>
        <strain evidence="20 21">1348a</strain>
    </source>
</reference>
<evidence type="ECO:0000256" key="19">
    <source>
        <dbReference type="SAM" id="MobiDB-lite"/>
    </source>
</evidence>
<gene>
    <name evidence="20" type="ORF">CDD82_6454</name>
</gene>
<evidence type="ECO:0000256" key="15">
    <source>
        <dbReference type="ARBA" id="ARBA00023306"/>
    </source>
</evidence>
<dbReference type="GO" id="GO:0042729">
    <property type="term" value="C:DASH complex"/>
    <property type="evidence" value="ECO:0007669"/>
    <property type="project" value="InterPro"/>
</dbReference>
<keyword evidence="13" id="KW-0206">Cytoskeleton</keyword>
<keyword evidence="7" id="KW-0132">Cell division</keyword>
<evidence type="ECO:0000256" key="12">
    <source>
        <dbReference type="ARBA" id="ARBA00023054"/>
    </source>
</evidence>
<evidence type="ECO:0000256" key="16">
    <source>
        <dbReference type="ARBA" id="ARBA00023328"/>
    </source>
</evidence>
<comment type="similarity">
    <text evidence="4">Belongs to the DASH complex DUO1 family.</text>
</comment>
<evidence type="ECO:0000256" key="17">
    <source>
        <dbReference type="ARBA" id="ARBA00044152"/>
    </source>
</evidence>
<dbReference type="GO" id="GO:0051301">
    <property type="term" value="P:cell division"/>
    <property type="evidence" value="ECO:0007669"/>
    <property type="project" value="UniProtKB-KW"/>
</dbReference>
<evidence type="ECO:0000256" key="9">
    <source>
        <dbReference type="ARBA" id="ARBA00022776"/>
    </source>
</evidence>
<keyword evidence="12" id="KW-0175">Coiled coil</keyword>
<dbReference type="GO" id="GO:0007059">
    <property type="term" value="P:chromosome segregation"/>
    <property type="evidence" value="ECO:0007669"/>
    <property type="project" value="UniProtKB-KW"/>
</dbReference>
<keyword evidence="5" id="KW-0158">Chromosome</keyword>
<accession>A0A2C5YX83</accession>
<dbReference type="GO" id="GO:0005874">
    <property type="term" value="C:microtubule"/>
    <property type="evidence" value="ECO:0007669"/>
    <property type="project" value="UniProtKB-KW"/>
</dbReference>
<evidence type="ECO:0000256" key="10">
    <source>
        <dbReference type="ARBA" id="ARBA00022829"/>
    </source>
</evidence>
<feature type="compositionally biased region" description="Low complexity" evidence="19">
    <location>
        <begin position="139"/>
        <end position="203"/>
    </location>
</feature>
<evidence type="ECO:0000256" key="5">
    <source>
        <dbReference type="ARBA" id="ARBA00022454"/>
    </source>
</evidence>
<evidence type="ECO:0000313" key="20">
    <source>
        <dbReference type="EMBL" id="PHH71531.1"/>
    </source>
</evidence>
<feature type="region of interest" description="Disordered" evidence="19">
    <location>
        <begin position="100"/>
        <end position="210"/>
    </location>
</feature>
<comment type="caution">
    <text evidence="20">The sequence shown here is derived from an EMBL/GenBank/DDBJ whole genome shotgun (WGS) entry which is preliminary data.</text>
</comment>
<dbReference type="PANTHER" id="PTHR28216">
    <property type="entry name" value="DASH COMPLEX SUBUNIT DUO1"/>
    <property type="match status" value="1"/>
</dbReference>
<dbReference type="EMBL" id="NJEU01000668">
    <property type="protein sequence ID" value="PHH71531.1"/>
    <property type="molecule type" value="Genomic_DNA"/>
</dbReference>
<sequence>MAESPDRPKTPQTPTQRPDAQDGDALLEQELQSIKRMNDSVEGILATLGRAGGNMEVVSQTVRNASTLLDTWSRILSQTEHNQRLLLHPGWQGATQDLAEQEAEALERQRAAERKAAQQEERREQLRRQRQEEEDGRRFGAPSSSRGARGASRTRGTTGRGTARSRITTSSRYGYTGARSRAAASSGRGASDTTRGPAASWSRGRSRARG</sequence>
<name>A0A2C5YX83_9HYPO</name>
<dbReference type="GO" id="GO:0000278">
    <property type="term" value="P:mitotic cell cycle"/>
    <property type="evidence" value="ECO:0007669"/>
    <property type="project" value="InterPro"/>
</dbReference>
<evidence type="ECO:0000256" key="14">
    <source>
        <dbReference type="ARBA" id="ARBA00023242"/>
    </source>
</evidence>
<evidence type="ECO:0000256" key="6">
    <source>
        <dbReference type="ARBA" id="ARBA00022490"/>
    </source>
</evidence>
<organism evidence="20 21">
    <name type="scientific">Ophiocordyceps australis</name>
    <dbReference type="NCBI Taxonomy" id="1399860"/>
    <lineage>
        <taxon>Eukaryota</taxon>
        <taxon>Fungi</taxon>
        <taxon>Dikarya</taxon>
        <taxon>Ascomycota</taxon>
        <taxon>Pezizomycotina</taxon>
        <taxon>Sordariomycetes</taxon>
        <taxon>Hypocreomycetidae</taxon>
        <taxon>Hypocreales</taxon>
        <taxon>Ophiocordycipitaceae</taxon>
        <taxon>Ophiocordyceps</taxon>
    </lineage>
</organism>
<keyword evidence="9" id="KW-0498">Mitosis</keyword>
<dbReference type="Proteomes" id="UP000224854">
    <property type="component" value="Unassembled WGS sequence"/>
</dbReference>
<keyword evidence="8" id="KW-0493">Microtubule</keyword>
<feature type="region of interest" description="Disordered" evidence="19">
    <location>
        <begin position="1"/>
        <end position="24"/>
    </location>
</feature>
<dbReference type="InterPro" id="IPR013960">
    <property type="entry name" value="DASH_Duo1"/>
</dbReference>
<keyword evidence="14" id="KW-0539">Nucleus</keyword>
<feature type="compositionally biased region" description="Basic and acidic residues" evidence="19">
    <location>
        <begin position="105"/>
        <end position="138"/>
    </location>
</feature>
<evidence type="ECO:0000256" key="7">
    <source>
        <dbReference type="ARBA" id="ARBA00022618"/>
    </source>
</evidence>
<evidence type="ECO:0000256" key="13">
    <source>
        <dbReference type="ARBA" id="ARBA00023212"/>
    </source>
</evidence>
<evidence type="ECO:0000256" key="1">
    <source>
        <dbReference type="ARBA" id="ARBA00004123"/>
    </source>
</evidence>
<evidence type="ECO:0000256" key="18">
    <source>
        <dbReference type="ARBA" id="ARBA00044358"/>
    </source>
</evidence>
<evidence type="ECO:0000313" key="21">
    <source>
        <dbReference type="Proteomes" id="UP000224854"/>
    </source>
</evidence>